<dbReference type="CDD" id="cd03278">
    <property type="entry name" value="ABC_SMC_barmotin"/>
    <property type="match status" value="2"/>
</dbReference>
<dbReference type="GO" id="GO:0005524">
    <property type="term" value="F:ATP binding"/>
    <property type="evidence" value="ECO:0007669"/>
    <property type="project" value="UniProtKB-UniRule"/>
</dbReference>
<keyword evidence="5 7" id="KW-0175">Coiled coil</keyword>
<dbReference type="FunFam" id="3.40.50.300:FF:000901">
    <property type="entry name" value="Chromosome partition protein Smc"/>
    <property type="match status" value="1"/>
</dbReference>
<protein>
    <recommendedName>
        <fullName evidence="7">Chromosome partition protein Smc</fullName>
    </recommendedName>
</protein>
<dbReference type="PANTHER" id="PTHR43977">
    <property type="entry name" value="STRUCTURAL MAINTENANCE OF CHROMOSOMES PROTEIN 3"/>
    <property type="match status" value="1"/>
</dbReference>
<keyword evidence="2 7" id="KW-0963">Cytoplasm</keyword>
<dbReference type="RefSeq" id="WP_148126809.1">
    <property type="nucleotide sequence ID" value="NZ_CP018180.1"/>
</dbReference>
<keyword evidence="6 7" id="KW-0238">DNA-binding</keyword>
<sequence>MKLKSLVLDGFKSFAQKTQIEFRPGLTAIVGPNGSGKSNLIEAIRWVLGEQSAKSLRGSRMPDVIFAGSDNQAALNRAEVEIVFDNSDRFLAMESDEVAITRRIFRDGTSEFLLNQKTVRLKDIIDLLIDTGLGRDSFSLISQGKVEQIFNSKPEDRRQFIEEAAGILKYKKERLNAQTKMAETDDHLLRVADIISELAGQVEPLKQQASIAKDYLNQKKQLAFFERSQLIWRLQKITEKQQTRRIKLTAATAQLAKQQQLTDSLQQQQTKVQQQQLQVNQQIDNCQAGLVQVVKQREQLNGQQQLTAQQEDYRQQRKQELVQQLAEAEQTTQQLQRQLRELKQQLSLQKTKTAKLQKTIRIQKNELQLGSDELQQQLEELRNQIVAKMQRQASVNNQINYLAKEQQRQLAHQQQLLAKLTTLQQQQHTSTNEHQDATNQATALKEHLEQLQQQEQQLLDRQEQLQRKYTVQQQRWYQANGIFQQARAKYDSLHEISSSYNNYYQGVKQVLLAKNRLSGIIGSVAELLTVPPKISVAVETVLGGQLQNIVVTDEQAAKQAINYLKSNHYGRVTFLPQTTVQTRKISSMIEEQLKNISGVVGVASQLVKTAASNQHVLEHLLGTTVIVETIDNAITTAQKLHFRCRIVSLDGDVISAGGSMSGGSRRNNNGLLSQQQQLTDLAAGIAKMQQQLVQLEESGGQLKQQRKAAAKQLAELKPELKQAEIVYQNAATDLKLQQNEKNHLQQQLIAQQFEVEQSKLAMENFTADQAKAVQEKKQLILELEQLKNEFAKRQQQLKNITATHHQQESELAELEQQQAVLQQQQASGQQQVEELSKRLTTRQQQLQQKQAELTALTATAAKQQISGKNLVQQLADLSHQQQTAEGKLQELQQQRTQLQEKVSQQQVKVKRQTELQQLAQQEFQQLKYQVEQQDQQLDQDLQTLSEKYQLTFEAAQRLEREKDSTVIERQLKLLKRGISELGEVNLGAIQEFERVNQRYQFLTAQRQDLLDAKIELQKSMAEIDQEVKSRFEKTFKQTATAFSQIFPEMFGGGQASLKLTAPDNLLQTGIEIMAQPPGKKLQRLSLLSGGEKALTAIVLLFAILRVKPVPFVILDEAEAALDDANVDRYAQYLKKFCQKTQFIVITHRKGTMDHADVLYGITMQQSGISKMVSVALT</sequence>
<gene>
    <name evidence="7" type="primary">smc</name>
    <name evidence="9" type="ORF">BSQ50_07200</name>
</gene>
<dbReference type="FunFam" id="3.40.50.300:FF:000984">
    <property type="entry name" value="Chromosome partition protein Smc"/>
    <property type="match status" value="1"/>
</dbReference>
<evidence type="ECO:0000256" key="2">
    <source>
        <dbReference type="ARBA" id="ARBA00022490"/>
    </source>
</evidence>
<dbReference type="InterPro" id="IPR027417">
    <property type="entry name" value="P-loop_NTPase"/>
</dbReference>
<dbReference type="InterPro" id="IPR010935">
    <property type="entry name" value="SMC_hinge"/>
</dbReference>
<dbReference type="AlphaFoldDB" id="A0A3Q8CCU5"/>
<dbReference type="EMBL" id="CP018180">
    <property type="protein sequence ID" value="AUJ32365.1"/>
    <property type="molecule type" value="Genomic_DNA"/>
</dbReference>
<evidence type="ECO:0000256" key="5">
    <source>
        <dbReference type="ARBA" id="ARBA00023054"/>
    </source>
</evidence>
<dbReference type="InterPro" id="IPR036277">
    <property type="entry name" value="SMC_hinge_sf"/>
</dbReference>
<feature type="domain" description="SMC hinge" evidence="8">
    <location>
        <begin position="518"/>
        <end position="637"/>
    </location>
</feature>
<evidence type="ECO:0000313" key="10">
    <source>
        <dbReference type="Proteomes" id="UP000324497"/>
    </source>
</evidence>
<keyword evidence="4 7" id="KW-0067">ATP-binding</keyword>
<evidence type="ECO:0000256" key="1">
    <source>
        <dbReference type="ARBA" id="ARBA00004496"/>
    </source>
</evidence>
<dbReference type="SUPFAM" id="SSF75553">
    <property type="entry name" value="Smc hinge domain"/>
    <property type="match status" value="1"/>
</dbReference>
<dbReference type="InterPro" id="IPR003395">
    <property type="entry name" value="RecF/RecN/SMC_N"/>
</dbReference>
<feature type="binding site" evidence="7">
    <location>
        <begin position="32"/>
        <end position="39"/>
    </location>
    <ligand>
        <name>ATP</name>
        <dbReference type="ChEBI" id="CHEBI:30616"/>
    </ligand>
</feature>
<evidence type="ECO:0000259" key="8">
    <source>
        <dbReference type="SMART" id="SM00968"/>
    </source>
</evidence>
<comment type="function">
    <text evidence="7">Required for chromosome condensation and partitioning.</text>
</comment>
<dbReference type="HAMAP" id="MF_01894">
    <property type="entry name" value="Smc_prok"/>
    <property type="match status" value="1"/>
</dbReference>
<dbReference type="SUPFAM" id="SSF52540">
    <property type="entry name" value="P-loop containing nucleoside triphosphate hydrolases"/>
    <property type="match status" value="2"/>
</dbReference>
<dbReference type="Pfam" id="PF02463">
    <property type="entry name" value="SMC_N"/>
    <property type="match status" value="1"/>
</dbReference>
<dbReference type="GO" id="GO:0006260">
    <property type="term" value="P:DNA replication"/>
    <property type="evidence" value="ECO:0007669"/>
    <property type="project" value="UniProtKB-UniRule"/>
</dbReference>
<evidence type="ECO:0000313" key="9">
    <source>
        <dbReference type="EMBL" id="AUJ32365.1"/>
    </source>
</evidence>
<comment type="similarity">
    <text evidence="7">Belongs to the SMC family.</text>
</comment>
<dbReference type="Gene3D" id="1.20.1060.20">
    <property type="match status" value="1"/>
</dbReference>
<accession>A0A3Q8CCU5</accession>
<comment type="domain">
    <text evidence="7">Contains large globular domains required for ATP hydrolysis at each terminus and a third globular domain forming a flexible hinge near the middle of the molecule. These domains are separated by coiled-coil structures.</text>
</comment>
<dbReference type="Pfam" id="PF06470">
    <property type="entry name" value="SMC_hinge"/>
    <property type="match status" value="1"/>
</dbReference>
<dbReference type="NCBIfam" id="TIGR02168">
    <property type="entry name" value="SMC_prok_B"/>
    <property type="match status" value="1"/>
</dbReference>
<dbReference type="GO" id="GO:0005694">
    <property type="term" value="C:chromosome"/>
    <property type="evidence" value="ECO:0007669"/>
    <property type="project" value="InterPro"/>
</dbReference>
<dbReference type="GO" id="GO:0030261">
    <property type="term" value="P:chromosome condensation"/>
    <property type="evidence" value="ECO:0007669"/>
    <property type="project" value="InterPro"/>
</dbReference>
<dbReference type="InterPro" id="IPR011890">
    <property type="entry name" value="SMC_prok"/>
</dbReference>
<dbReference type="GO" id="GO:0007062">
    <property type="term" value="P:sister chromatid cohesion"/>
    <property type="evidence" value="ECO:0007669"/>
    <property type="project" value="InterPro"/>
</dbReference>
<feature type="coiled-coil region" evidence="7">
    <location>
        <begin position="318"/>
        <end position="468"/>
    </location>
</feature>
<name>A0A3Q8CCU5_9LACO</name>
<evidence type="ECO:0000256" key="3">
    <source>
        <dbReference type="ARBA" id="ARBA00022741"/>
    </source>
</evidence>
<dbReference type="Proteomes" id="UP000324497">
    <property type="component" value="Chromosome"/>
</dbReference>
<dbReference type="KEGG" id="lng:BSQ50_07200"/>
<dbReference type="Gene3D" id="3.40.50.300">
    <property type="entry name" value="P-loop containing nucleotide triphosphate hydrolases"/>
    <property type="match status" value="2"/>
</dbReference>
<feature type="coiled-coil region" evidence="7">
    <location>
        <begin position="248"/>
        <end position="285"/>
    </location>
</feature>
<keyword evidence="3 7" id="KW-0547">Nucleotide-binding</keyword>
<dbReference type="GO" id="GO:0005737">
    <property type="term" value="C:cytoplasm"/>
    <property type="evidence" value="ECO:0007669"/>
    <property type="project" value="UniProtKB-SubCell"/>
</dbReference>
<proteinExistence type="inferred from homology"/>
<keyword evidence="10" id="KW-1185">Reference proteome</keyword>
<dbReference type="InterPro" id="IPR024704">
    <property type="entry name" value="SMC"/>
</dbReference>
<evidence type="ECO:0000256" key="4">
    <source>
        <dbReference type="ARBA" id="ARBA00022840"/>
    </source>
</evidence>
<dbReference type="GO" id="GO:0007059">
    <property type="term" value="P:chromosome segregation"/>
    <property type="evidence" value="ECO:0007669"/>
    <property type="project" value="UniProtKB-UniRule"/>
</dbReference>
<organism evidence="9 10">
    <name type="scientific">Liquorilactobacillus nagelii</name>
    <dbReference type="NCBI Taxonomy" id="82688"/>
    <lineage>
        <taxon>Bacteria</taxon>
        <taxon>Bacillati</taxon>
        <taxon>Bacillota</taxon>
        <taxon>Bacilli</taxon>
        <taxon>Lactobacillales</taxon>
        <taxon>Lactobacillaceae</taxon>
        <taxon>Liquorilactobacillus</taxon>
    </lineage>
</organism>
<reference evidence="9 10" key="1">
    <citation type="submission" date="2016-11" db="EMBL/GenBank/DDBJ databases">
        <title>Interaction between Lactobacillus species and yeast in water kefir.</title>
        <authorList>
            <person name="Behr J."/>
            <person name="Xu D."/>
            <person name="Vogel R.F."/>
        </authorList>
    </citation>
    <scope>NUCLEOTIDE SEQUENCE [LARGE SCALE GENOMIC DNA]</scope>
    <source>
        <strain evidence="9 10">TMW 1.1827</strain>
    </source>
</reference>
<dbReference type="PIRSF" id="PIRSF005719">
    <property type="entry name" value="SMC"/>
    <property type="match status" value="1"/>
</dbReference>
<dbReference type="Gene3D" id="3.30.70.1620">
    <property type="match status" value="1"/>
</dbReference>
<evidence type="ECO:0000256" key="6">
    <source>
        <dbReference type="ARBA" id="ARBA00023125"/>
    </source>
</evidence>
<dbReference type="GO" id="GO:0016887">
    <property type="term" value="F:ATP hydrolysis activity"/>
    <property type="evidence" value="ECO:0007669"/>
    <property type="project" value="InterPro"/>
</dbReference>
<feature type="coiled-coil region" evidence="7">
    <location>
        <begin position="678"/>
        <end position="961"/>
    </location>
</feature>
<comment type="subunit">
    <text evidence="7">Homodimer.</text>
</comment>
<evidence type="ECO:0000256" key="7">
    <source>
        <dbReference type="HAMAP-Rule" id="MF_01894"/>
    </source>
</evidence>
<dbReference type="GO" id="GO:0003677">
    <property type="term" value="F:DNA binding"/>
    <property type="evidence" value="ECO:0007669"/>
    <property type="project" value="UniProtKB-UniRule"/>
</dbReference>
<comment type="subcellular location">
    <subcellularLocation>
        <location evidence="1 7">Cytoplasm</location>
    </subcellularLocation>
</comment>
<dbReference type="SMART" id="SM00968">
    <property type="entry name" value="SMC_hinge"/>
    <property type="match status" value="1"/>
</dbReference>